<organism evidence="1 2">
    <name type="scientific">Undibacterium baiyunense</name>
    <dbReference type="NCBI Taxonomy" id="2828731"/>
    <lineage>
        <taxon>Bacteria</taxon>
        <taxon>Pseudomonadati</taxon>
        <taxon>Pseudomonadota</taxon>
        <taxon>Betaproteobacteria</taxon>
        <taxon>Burkholderiales</taxon>
        <taxon>Oxalobacteraceae</taxon>
        <taxon>Undibacterium</taxon>
    </lineage>
</organism>
<sequence>MTEIVIDTGAKPVQDTSNLIDIGPFFDRFGAAKMAVLMSTDPVVQAILRDVQVRKWIDLSRQDVADSLTYITTKVPALTPEIVANVIHLPVEESENMALKKLYFS</sequence>
<protein>
    <submittedName>
        <fullName evidence="1">Uncharacterized protein</fullName>
    </submittedName>
</protein>
<name>A0A941DH44_9BURK</name>
<evidence type="ECO:0000313" key="1">
    <source>
        <dbReference type="EMBL" id="MBR7747465.1"/>
    </source>
</evidence>
<keyword evidence="2" id="KW-1185">Reference proteome</keyword>
<gene>
    <name evidence="1" type="ORF">KDM92_12805</name>
</gene>
<dbReference type="EMBL" id="JAGSPM010000007">
    <property type="protein sequence ID" value="MBR7747465.1"/>
    <property type="molecule type" value="Genomic_DNA"/>
</dbReference>
<accession>A0A941DH44</accession>
<proteinExistence type="predicted"/>
<dbReference type="RefSeq" id="WP_212684855.1">
    <property type="nucleotide sequence ID" value="NZ_JAGSPM010000007.1"/>
</dbReference>
<comment type="caution">
    <text evidence="1">The sequence shown here is derived from an EMBL/GenBank/DDBJ whole genome shotgun (WGS) entry which is preliminary data.</text>
</comment>
<reference evidence="1 2" key="1">
    <citation type="submission" date="2021-04" db="EMBL/GenBank/DDBJ databases">
        <title>novel species isolated from subtropical streams in China.</title>
        <authorList>
            <person name="Lu H."/>
        </authorList>
    </citation>
    <scope>NUCLEOTIDE SEQUENCE [LARGE SCALE GENOMIC DNA]</scope>
    <source>
        <strain evidence="1 2">BYS107W</strain>
    </source>
</reference>
<dbReference type="Proteomes" id="UP000680158">
    <property type="component" value="Unassembled WGS sequence"/>
</dbReference>
<dbReference type="AlphaFoldDB" id="A0A941DH44"/>
<evidence type="ECO:0000313" key="2">
    <source>
        <dbReference type="Proteomes" id="UP000680158"/>
    </source>
</evidence>